<evidence type="ECO:0000313" key="2">
    <source>
        <dbReference type="Proteomes" id="UP000824782"/>
    </source>
</evidence>
<dbReference type="AlphaFoldDB" id="A0AAV7DM30"/>
<gene>
    <name evidence="1" type="ORF">GDO81_002599</name>
</gene>
<keyword evidence="2" id="KW-1185">Reference proteome</keyword>
<proteinExistence type="predicted"/>
<dbReference type="EMBL" id="WNYA01000001">
    <property type="protein sequence ID" value="KAG8598399.1"/>
    <property type="molecule type" value="Genomic_DNA"/>
</dbReference>
<dbReference type="Proteomes" id="UP000824782">
    <property type="component" value="Unassembled WGS sequence"/>
</dbReference>
<evidence type="ECO:0000313" key="1">
    <source>
        <dbReference type="EMBL" id="KAG8598399.1"/>
    </source>
</evidence>
<sequence length="112" mass="12064">MGFCVCGGPYEAFTSSYGSMKQFTMQIEAWKGMEAAPCTLGAAAGGCCIYLVIIMKRNNSPGGKLGINFDGNRSLWLVMELMAGDEQCVCLKGFLLPPGTDPRECGYPDWTS</sequence>
<reference evidence="1" key="1">
    <citation type="thesis" date="2020" institute="ProQuest LLC" country="789 East Eisenhower Parkway, Ann Arbor, MI, USA">
        <title>Comparative Genomics and Chromosome Evolution.</title>
        <authorList>
            <person name="Mudd A.B."/>
        </authorList>
    </citation>
    <scope>NUCLEOTIDE SEQUENCE</scope>
    <source>
        <strain evidence="1">237g6f4</strain>
        <tissue evidence="1">Blood</tissue>
    </source>
</reference>
<name>A0AAV7DM30_ENGPU</name>
<organism evidence="1 2">
    <name type="scientific">Engystomops pustulosus</name>
    <name type="common">Tungara frog</name>
    <name type="synonym">Physalaemus pustulosus</name>
    <dbReference type="NCBI Taxonomy" id="76066"/>
    <lineage>
        <taxon>Eukaryota</taxon>
        <taxon>Metazoa</taxon>
        <taxon>Chordata</taxon>
        <taxon>Craniata</taxon>
        <taxon>Vertebrata</taxon>
        <taxon>Euteleostomi</taxon>
        <taxon>Amphibia</taxon>
        <taxon>Batrachia</taxon>
        <taxon>Anura</taxon>
        <taxon>Neobatrachia</taxon>
        <taxon>Hyloidea</taxon>
        <taxon>Leptodactylidae</taxon>
        <taxon>Leiuperinae</taxon>
        <taxon>Engystomops</taxon>
    </lineage>
</organism>
<comment type="caution">
    <text evidence="1">The sequence shown here is derived from an EMBL/GenBank/DDBJ whole genome shotgun (WGS) entry which is preliminary data.</text>
</comment>
<protein>
    <submittedName>
        <fullName evidence="1">Uncharacterized protein</fullName>
    </submittedName>
</protein>
<accession>A0AAV7DM30</accession>